<keyword evidence="4" id="KW-1185">Reference proteome</keyword>
<keyword evidence="2" id="KW-0802">TPR repeat</keyword>
<dbReference type="Pfam" id="PF13428">
    <property type="entry name" value="TPR_14"/>
    <property type="match status" value="1"/>
</dbReference>
<dbReference type="EMBL" id="SRKY01000004">
    <property type="protein sequence ID" value="THH35095.1"/>
    <property type="molecule type" value="Genomic_DNA"/>
</dbReference>
<feature type="repeat" description="TPR" evidence="2">
    <location>
        <begin position="192"/>
        <end position="225"/>
    </location>
</feature>
<organism evidence="3 4">
    <name type="scientific">Aliishimia ponticola</name>
    <dbReference type="NCBI Taxonomy" id="2499833"/>
    <lineage>
        <taxon>Bacteria</taxon>
        <taxon>Pseudomonadati</taxon>
        <taxon>Pseudomonadota</taxon>
        <taxon>Alphaproteobacteria</taxon>
        <taxon>Rhodobacterales</taxon>
        <taxon>Paracoccaceae</taxon>
        <taxon>Aliishimia</taxon>
    </lineage>
</organism>
<keyword evidence="1 3" id="KW-0808">Transferase</keyword>
<dbReference type="OrthoDB" id="9800698at2"/>
<dbReference type="Proteomes" id="UP000306602">
    <property type="component" value="Unassembled WGS sequence"/>
</dbReference>
<dbReference type="AlphaFoldDB" id="A0A4S4N944"/>
<dbReference type="PANTHER" id="PTHR12788:SF10">
    <property type="entry name" value="PROTEIN-TYROSINE SULFOTRANSFERASE"/>
    <property type="match status" value="1"/>
</dbReference>
<dbReference type="GO" id="GO:0008476">
    <property type="term" value="F:protein-tyrosine sulfotransferase activity"/>
    <property type="evidence" value="ECO:0007669"/>
    <property type="project" value="InterPro"/>
</dbReference>
<evidence type="ECO:0000313" key="4">
    <source>
        <dbReference type="Proteomes" id="UP000306602"/>
    </source>
</evidence>
<feature type="repeat" description="TPR" evidence="2">
    <location>
        <begin position="226"/>
        <end position="259"/>
    </location>
</feature>
<dbReference type="InterPro" id="IPR027417">
    <property type="entry name" value="P-loop_NTPase"/>
</dbReference>
<dbReference type="InterPro" id="IPR019734">
    <property type="entry name" value="TPR_rpt"/>
</dbReference>
<dbReference type="Gene3D" id="3.40.50.300">
    <property type="entry name" value="P-loop containing nucleotide triphosphate hydrolases"/>
    <property type="match status" value="1"/>
</dbReference>
<comment type="caution">
    <text evidence="3">The sequence shown here is derived from an EMBL/GenBank/DDBJ whole genome shotgun (WGS) entry which is preliminary data.</text>
</comment>
<dbReference type="InterPro" id="IPR011990">
    <property type="entry name" value="TPR-like_helical_dom_sf"/>
</dbReference>
<proteinExistence type="predicted"/>
<sequence length="597" mass="64440">MGAQNVKAPVLISRAQKAAKAGDINGAEALFREVLARYPANQRARSGLAGLLASRAQDAVPELLAAWQRGEVETALAMAEDLSAQHPTVRDVRAAALRKLGRPIEALELYDAALAREPKNPKLWYNGGAARLEAHQLGAAHRYLVKACDLSPEPDHLLTLAQCRLEQGYYPEVETLTGQVLARADATPQHKARGYRFLGSALLNQGQHEGAIAAYRAAHEITPRDPELLHDLGIAAAAAGDHTIAAGHFEAALKLAPDHAGFHRALSGVRAYTADDPHLAQMSALLEASPTPVAAAELHFALSKAYEDIGDFPAAAAKLISGNALRRSSLRYDPSRDEALFARLETLASDELDDGDDTTPRPIFIVGLPRSGTTLTEQIIAGAPGVTAAGELPFAGQAAAALLRETPVGAPDEEALHTFAAYMRAGLKAAAKSEPVVIDKMPLNFRWAEILLATLPEARVIWMERGPEMNALSLYRHYFAGSGNGFAYGAEDIAAMIARERERRARVLARFPDRTYRLPLETLTASPEPVIKKLISFCNLEWSEACLSPQSRQGMVLTASNQQVRQAITPSGDTLWQNYAPYLFPLQQALRAQTPVS</sequence>
<protein>
    <submittedName>
        <fullName evidence="3">Sulfotransferase family protein</fullName>
    </submittedName>
</protein>
<dbReference type="Gene3D" id="1.25.40.10">
    <property type="entry name" value="Tetratricopeptide repeat domain"/>
    <property type="match status" value="2"/>
</dbReference>
<dbReference type="Pfam" id="PF13469">
    <property type="entry name" value="Sulfotransfer_3"/>
    <property type="match status" value="1"/>
</dbReference>
<evidence type="ECO:0000313" key="3">
    <source>
        <dbReference type="EMBL" id="THH35095.1"/>
    </source>
</evidence>
<dbReference type="PANTHER" id="PTHR12788">
    <property type="entry name" value="PROTEIN-TYROSINE SULFOTRANSFERASE 2"/>
    <property type="match status" value="1"/>
</dbReference>
<name>A0A4S4N944_9RHOB</name>
<evidence type="ECO:0000256" key="2">
    <source>
        <dbReference type="PROSITE-ProRule" id="PRU00339"/>
    </source>
</evidence>
<dbReference type="PROSITE" id="PS50005">
    <property type="entry name" value="TPR"/>
    <property type="match status" value="2"/>
</dbReference>
<dbReference type="Pfam" id="PF13414">
    <property type="entry name" value="TPR_11"/>
    <property type="match status" value="1"/>
</dbReference>
<gene>
    <name evidence="3" type="ORF">E4Z66_14805</name>
</gene>
<dbReference type="SUPFAM" id="SSF48452">
    <property type="entry name" value="TPR-like"/>
    <property type="match status" value="1"/>
</dbReference>
<dbReference type="SUPFAM" id="SSF52540">
    <property type="entry name" value="P-loop containing nucleoside triphosphate hydrolases"/>
    <property type="match status" value="1"/>
</dbReference>
<dbReference type="SMART" id="SM00028">
    <property type="entry name" value="TPR"/>
    <property type="match status" value="5"/>
</dbReference>
<accession>A0A4S4N944</accession>
<dbReference type="InterPro" id="IPR026634">
    <property type="entry name" value="TPST-like"/>
</dbReference>
<reference evidence="3 4" key="1">
    <citation type="submission" date="2019-04" db="EMBL/GenBank/DDBJ databases">
        <title>Shimia ponticola sp. nov., isolated from seawater.</title>
        <authorList>
            <person name="Kim Y.-O."/>
            <person name="Yoon J.-H."/>
        </authorList>
    </citation>
    <scope>NUCLEOTIDE SEQUENCE [LARGE SCALE GENOMIC DNA]</scope>
    <source>
        <strain evidence="3 4">MYP11</strain>
    </source>
</reference>
<evidence type="ECO:0000256" key="1">
    <source>
        <dbReference type="ARBA" id="ARBA00022679"/>
    </source>
</evidence>